<reference evidence="2 3" key="1">
    <citation type="submission" date="2024-05" db="EMBL/GenBank/DDBJ databases">
        <title>Roseateles sp. 2.12 16S ribosomal RNA gene Genome sequencing and assembly.</title>
        <authorList>
            <person name="Woo H."/>
        </authorList>
    </citation>
    <scope>NUCLEOTIDE SEQUENCE [LARGE SCALE GENOMIC DNA]</scope>
    <source>
        <strain evidence="2 3">2.12</strain>
    </source>
</reference>
<evidence type="ECO:0000313" key="3">
    <source>
        <dbReference type="Proteomes" id="UP001462640"/>
    </source>
</evidence>
<evidence type="ECO:0000256" key="1">
    <source>
        <dbReference type="SAM" id="SignalP"/>
    </source>
</evidence>
<feature type="chain" id="PRO_5046985909" evidence="1">
    <location>
        <begin position="22"/>
        <end position="141"/>
    </location>
</feature>
<keyword evidence="3" id="KW-1185">Reference proteome</keyword>
<feature type="signal peptide" evidence="1">
    <location>
        <begin position="1"/>
        <end position="21"/>
    </location>
</feature>
<dbReference type="Proteomes" id="UP001462640">
    <property type="component" value="Unassembled WGS sequence"/>
</dbReference>
<protein>
    <submittedName>
        <fullName evidence="2">Uncharacterized protein</fullName>
    </submittedName>
</protein>
<evidence type="ECO:0000313" key="2">
    <source>
        <dbReference type="EMBL" id="MEO3712666.1"/>
    </source>
</evidence>
<name>A0ABV0GC92_9BURK</name>
<keyword evidence="1" id="KW-0732">Signal</keyword>
<dbReference type="EMBL" id="JBDPZC010000002">
    <property type="protein sequence ID" value="MEO3712666.1"/>
    <property type="molecule type" value="Genomic_DNA"/>
</dbReference>
<sequence>MKITRLALSLGLGLLSLPAFAGEVPDATVAKILGLPSVKHTVRPIAAYGIKATDVLYQDTQGTTVLTLRLASADQFAMWKSVTGIKIRPFPALGGDAFQYEDIRTVCAKSGGSAVCVTPDILNKAKPASDAQLAELVKAAF</sequence>
<organism evidence="2 3">
    <name type="scientific">Roseateles flavus</name>
    <dbReference type="NCBI Taxonomy" id="3149041"/>
    <lineage>
        <taxon>Bacteria</taxon>
        <taxon>Pseudomonadati</taxon>
        <taxon>Pseudomonadota</taxon>
        <taxon>Betaproteobacteria</taxon>
        <taxon>Burkholderiales</taxon>
        <taxon>Sphaerotilaceae</taxon>
        <taxon>Roseateles</taxon>
    </lineage>
</organism>
<comment type="caution">
    <text evidence="2">The sequence shown here is derived from an EMBL/GenBank/DDBJ whole genome shotgun (WGS) entry which is preliminary data.</text>
</comment>
<proteinExistence type="predicted"/>
<gene>
    <name evidence="2" type="ORF">ABDJ40_07780</name>
</gene>
<accession>A0ABV0GC92</accession>